<dbReference type="PANTHER" id="PTHR12902:SF1">
    <property type="entry name" value="WISKOTT-ALDRICH SYNDROME PROTEIN FAMILY MEMBER"/>
    <property type="match status" value="1"/>
</dbReference>
<dbReference type="PROSITE" id="PS51082">
    <property type="entry name" value="WH2"/>
    <property type="match status" value="1"/>
</dbReference>
<dbReference type="InterPro" id="IPR028288">
    <property type="entry name" value="SCAR/WAVE_fam"/>
</dbReference>
<keyword evidence="2" id="KW-0963">Cytoplasm</keyword>
<comment type="similarity">
    <text evidence="1 2">Belongs to the SCAR/WAVE family.</text>
</comment>
<feature type="compositionally biased region" description="Low complexity" evidence="3">
    <location>
        <begin position="345"/>
        <end position="356"/>
    </location>
</feature>
<dbReference type="OrthoDB" id="1060785at2759"/>
<dbReference type="GO" id="GO:0030036">
    <property type="term" value="P:actin cytoskeleton organization"/>
    <property type="evidence" value="ECO:0007669"/>
    <property type="project" value="UniProtKB-UniRule"/>
</dbReference>
<reference evidence="5" key="1">
    <citation type="submission" date="2021-06" db="EMBL/GenBank/DDBJ databases">
        <authorList>
            <person name="Hodson N. C."/>
            <person name="Mongue J. A."/>
            <person name="Jaron S. K."/>
        </authorList>
    </citation>
    <scope>NUCLEOTIDE SEQUENCE</scope>
</reference>
<feature type="region of interest" description="Disordered" evidence="3">
    <location>
        <begin position="186"/>
        <end position="212"/>
    </location>
</feature>
<keyword evidence="6" id="KW-1185">Reference proteome</keyword>
<keyword evidence="2" id="KW-0009">Actin-binding</keyword>
<evidence type="ECO:0000313" key="6">
    <source>
        <dbReference type="Proteomes" id="UP000708208"/>
    </source>
</evidence>
<evidence type="ECO:0000256" key="3">
    <source>
        <dbReference type="SAM" id="MobiDB-lite"/>
    </source>
</evidence>
<dbReference type="SMART" id="SM00246">
    <property type="entry name" value="WH2"/>
    <property type="match status" value="1"/>
</dbReference>
<dbReference type="PANTHER" id="PTHR12902">
    <property type="entry name" value="WASP-1"/>
    <property type="match status" value="1"/>
</dbReference>
<keyword evidence="2" id="KW-0206">Cytoskeleton</keyword>
<organism evidence="5 6">
    <name type="scientific">Allacma fusca</name>
    <dbReference type="NCBI Taxonomy" id="39272"/>
    <lineage>
        <taxon>Eukaryota</taxon>
        <taxon>Metazoa</taxon>
        <taxon>Ecdysozoa</taxon>
        <taxon>Arthropoda</taxon>
        <taxon>Hexapoda</taxon>
        <taxon>Collembola</taxon>
        <taxon>Symphypleona</taxon>
        <taxon>Sminthuridae</taxon>
        <taxon>Allacma</taxon>
    </lineage>
</organism>
<dbReference type="Pfam" id="PF02205">
    <property type="entry name" value="WH2"/>
    <property type="match status" value="1"/>
</dbReference>
<feature type="compositionally biased region" description="Basic and acidic residues" evidence="3">
    <location>
        <begin position="186"/>
        <end position="196"/>
    </location>
</feature>
<dbReference type="Proteomes" id="UP000708208">
    <property type="component" value="Unassembled WGS sequence"/>
</dbReference>
<dbReference type="GO" id="GO:0071933">
    <property type="term" value="F:Arp2/3 complex binding"/>
    <property type="evidence" value="ECO:0007669"/>
    <property type="project" value="TreeGrafter"/>
</dbReference>
<feature type="domain" description="WH2" evidence="4">
    <location>
        <begin position="567"/>
        <end position="584"/>
    </location>
</feature>
<proteinExistence type="inferred from homology"/>
<feature type="compositionally biased region" description="Basic and acidic residues" evidence="3">
    <location>
        <begin position="329"/>
        <end position="338"/>
    </location>
</feature>
<gene>
    <name evidence="5" type="ORF">AFUS01_LOCUS24139</name>
</gene>
<sequence>MPLSLRKVEPSYVSRGTLPEKITVPNDLEAVANGTLSNVILQLSSLSHHAEEIFTDLVRVATDISTRSVNLQGRLDRLAVKVNQLEGAQEEYSMQDCLNTKPFQSSTAFDQQVVSRASMPIGMLHMHAKCDRPPPLERLNPYRDDGKDGLKFYTDPSYFFDLWRQEMLKDTEKAVRKQLSEELLELNKPHKNEGGRRNKKHVRQPANTRDKHKNMALQRGEHFMSTQVGSPTDGLVSPKAVDVGDGIIYPEMPKKSSRPTSMEIKHVSFDGIDGPEERTPKSEKGLEDLNHAFANHAHYYRSYSYDEYYQNYNKPIHRQISLPAYEPPEIKKAHDNPKYHNNPSAYAFNNNYNGNASHAKKYPASRTHNNNGRRSSESSDSSSVKINGYSYSRPTQPPPAPPTNSNAGTPSSVTSGMSNGRAGRIPAARETLPPPPPPPVEESGQNGSGDATNYPLPPPTAQDRISQMPPPPLMEDTEEELPPPPPTPDQCQIDQNVELPKVPPGILKQPSVAEDVLPPAPPPPPPESDLPVPPPPPPPLIDSPTKPLNGGLVTKEKRVIPPPVVDTRSELLKAIRGGISLKKVEKVITIKEEKGSTTLCDVAAILSRRVALEMSDSDSDSSEHSSDGWDETSA</sequence>
<comment type="caution">
    <text evidence="5">The sequence shown here is derived from an EMBL/GenBank/DDBJ whole genome shotgun (WGS) entry which is preliminary data.</text>
</comment>
<dbReference type="EMBL" id="CAJVCH010298065">
    <property type="protein sequence ID" value="CAG7785521.1"/>
    <property type="molecule type" value="Genomic_DNA"/>
</dbReference>
<dbReference type="GO" id="GO:0034237">
    <property type="term" value="F:protein kinase A regulatory subunit binding"/>
    <property type="evidence" value="ECO:0007669"/>
    <property type="project" value="TreeGrafter"/>
</dbReference>
<comment type="subcellular location">
    <subcellularLocation>
        <location evidence="2">Cytoplasm</location>
        <location evidence="2">Cytoskeleton</location>
    </subcellularLocation>
</comment>
<evidence type="ECO:0000313" key="5">
    <source>
        <dbReference type="EMBL" id="CAG7785521.1"/>
    </source>
</evidence>
<feature type="compositionally biased region" description="Pro residues" evidence="3">
    <location>
        <begin position="518"/>
        <end position="541"/>
    </location>
</feature>
<evidence type="ECO:0000259" key="4">
    <source>
        <dbReference type="PROSITE" id="PS51082"/>
    </source>
</evidence>
<evidence type="ECO:0000256" key="2">
    <source>
        <dbReference type="RuleBase" id="RU367034"/>
    </source>
</evidence>
<accession>A0A8J2K9F1</accession>
<dbReference type="GO" id="GO:2000601">
    <property type="term" value="P:positive regulation of Arp2/3 complex-mediated actin nucleation"/>
    <property type="evidence" value="ECO:0007669"/>
    <property type="project" value="TreeGrafter"/>
</dbReference>
<comment type="function">
    <text evidence="2">Downstream effector molecule involved in the transmission of signals from tyrosine kinase receptors and small GTPases to the actin cytoskeleton. Promotes formation of actin filaments. Part of the WAVE complex that regulates lamellipodia formation. The WAVE complex regulates actin filament reorganization via its interaction with the Arp2/3 complex.</text>
</comment>
<feature type="region of interest" description="Disordered" evidence="3">
    <location>
        <begin position="613"/>
        <end position="634"/>
    </location>
</feature>
<comment type="subunit">
    <text evidence="2">Binds actin and the Arp2/3 complex.</text>
</comment>
<dbReference type="GO" id="GO:0031209">
    <property type="term" value="C:SCAR complex"/>
    <property type="evidence" value="ECO:0007669"/>
    <property type="project" value="TreeGrafter"/>
</dbReference>
<dbReference type="GO" id="GO:0003779">
    <property type="term" value="F:actin binding"/>
    <property type="evidence" value="ECO:0007669"/>
    <property type="project" value="UniProtKB-UniRule"/>
</dbReference>
<evidence type="ECO:0000256" key="1">
    <source>
        <dbReference type="ARBA" id="ARBA00006993"/>
    </source>
</evidence>
<dbReference type="InterPro" id="IPR003124">
    <property type="entry name" value="WH2_dom"/>
</dbReference>
<feature type="region of interest" description="Disordered" evidence="3">
    <location>
        <begin position="329"/>
        <end position="555"/>
    </location>
</feature>
<dbReference type="AlphaFoldDB" id="A0A8J2K9F1"/>
<protein>
    <recommendedName>
        <fullName evidence="2">Wiskott-Aldrich syndrome protein family member</fullName>
        <shortName evidence="2">WASP family protein member</shortName>
    </recommendedName>
</protein>
<dbReference type="GO" id="GO:0005856">
    <property type="term" value="C:cytoskeleton"/>
    <property type="evidence" value="ECO:0007669"/>
    <property type="project" value="UniProtKB-SubCell"/>
</dbReference>
<name>A0A8J2K9F1_9HEXA</name>